<evidence type="ECO:0000313" key="1">
    <source>
        <dbReference type="EMBL" id="MBW83527.1"/>
    </source>
</evidence>
<proteinExistence type="predicted"/>
<name>A0A2P2IQP1_RHIMU</name>
<dbReference type="AlphaFoldDB" id="A0A2P2IQP1"/>
<reference evidence="1" key="1">
    <citation type="submission" date="2018-02" db="EMBL/GenBank/DDBJ databases">
        <title>Rhizophora mucronata_Transcriptome.</title>
        <authorList>
            <person name="Meera S.P."/>
            <person name="Sreeshan A."/>
            <person name="Augustine A."/>
        </authorList>
    </citation>
    <scope>NUCLEOTIDE SEQUENCE</scope>
    <source>
        <tissue evidence="1">Leaf</tissue>
    </source>
</reference>
<organism evidence="1">
    <name type="scientific">Rhizophora mucronata</name>
    <name type="common">Asiatic mangrove</name>
    <dbReference type="NCBI Taxonomy" id="61149"/>
    <lineage>
        <taxon>Eukaryota</taxon>
        <taxon>Viridiplantae</taxon>
        <taxon>Streptophyta</taxon>
        <taxon>Embryophyta</taxon>
        <taxon>Tracheophyta</taxon>
        <taxon>Spermatophyta</taxon>
        <taxon>Magnoliopsida</taxon>
        <taxon>eudicotyledons</taxon>
        <taxon>Gunneridae</taxon>
        <taxon>Pentapetalae</taxon>
        <taxon>rosids</taxon>
        <taxon>fabids</taxon>
        <taxon>Malpighiales</taxon>
        <taxon>Rhizophoraceae</taxon>
        <taxon>Rhizophora</taxon>
    </lineage>
</organism>
<dbReference type="EMBL" id="GGEC01003044">
    <property type="protein sequence ID" value="MBW83527.1"/>
    <property type="molecule type" value="Transcribed_RNA"/>
</dbReference>
<sequence>MCTSLVGLGCLEDITAKRRQLMFCVCIKSQRRPKLSKFPTIPIIKKTVPCN</sequence>
<protein>
    <submittedName>
        <fullName evidence="1">Uncharacterized protein</fullName>
    </submittedName>
</protein>
<accession>A0A2P2IQP1</accession>